<protein>
    <recommendedName>
        <fullName evidence="2">alpha-L-rhamnosidase</fullName>
        <ecNumber evidence="2">3.2.1.40</ecNumber>
    </recommendedName>
</protein>
<dbReference type="Gene3D" id="2.60.120.260">
    <property type="entry name" value="Galactose-binding domain-like"/>
    <property type="match status" value="2"/>
</dbReference>
<dbReference type="Gene3D" id="2.60.420.10">
    <property type="entry name" value="Maltose phosphorylase, domain 3"/>
    <property type="match status" value="1"/>
</dbReference>
<dbReference type="GO" id="GO:0030596">
    <property type="term" value="F:alpha-L-rhamnosidase activity"/>
    <property type="evidence" value="ECO:0007669"/>
    <property type="project" value="UniProtKB-EC"/>
</dbReference>
<evidence type="ECO:0000259" key="5">
    <source>
        <dbReference type="Pfam" id="PF08531"/>
    </source>
</evidence>
<dbReference type="EC" id="3.2.1.40" evidence="2"/>
<dbReference type="InterPro" id="IPR035398">
    <property type="entry name" value="Bac_rhamnosid_C"/>
</dbReference>
<reference evidence="8" key="1">
    <citation type="journal article" date="2013" name="PLoS ONE">
        <title>Metagenomic insights into the carbohydrate-active enzymes carried by the microorganisms adhering to solid digesta in the rumen of cows.</title>
        <authorList>
            <person name="Wang L."/>
            <person name="Hatem A."/>
            <person name="Catalyurek U.V."/>
            <person name="Morrison M."/>
            <person name="Yu Z."/>
        </authorList>
    </citation>
    <scope>NUCLEOTIDE SEQUENCE</scope>
</reference>
<dbReference type="Gene3D" id="1.50.10.10">
    <property type="match status" value="1"/>
</dbReference>
<feature type="domain" description="Alpha-L-rhamnosidase C-terminal" evidence="7">
    <location>
        <begin position="650"/>
        <end position="712"/>
    </location>
</feature>
<dbReference type="Pfam" id="PF05592">
    <property type="entry name" value="Bac_rhamnosid"/>
    <property type="match status" value="1"/>
</dbReference>
<evidence type="ECO:0000256" key="3">
    <source>
        <dbReference type="ARBA" id="ARBA00022801"/>
    </source>
</evidence>
<dbReference type="PIRSF" id="PIRSF010631">
    <property type="entry name" value="A-rhamnsds"/>
    <property type="match status" value="1"/>
</dbReference>
<comment type="catalytic activity">
    <reaction evidence="1">
        <text>Hydrolysis of terminal non-reducing alpha-L-rhamnose residues in alpha-L-rhamnosides.</text>
        <dbReference type="EC" id="3.2.1.40"/>
    </reaction>
</comment>
<accession>W0FR43</accession>
<dbReference type="Pfam" id="PF17389">
    <property type="entry name" value="Bac_rhamnosid6H"/>
    <property type="match status" value="1"/>
</dbReference>
<evidence type="ECO:0000259" key="6">
    <source>
        <dbReference type="Pfam" id="PF17389"/>
    </source>
</evidence>
<feature type="domain" description="Alpha-L-rhamnosidase concanavalin-like" evidence="4">
    <location>
        <begin position="211"/>
        <end position="310"/>
    </location>
</feature>
<keyword evidence="3" id="KW-0378">Hydrolase</keyword>
<evidence type="ECO:0000259" key="7">
    <source>
        <dbReference type="Pfam" id="PF17390"/>
    </source>
</evidence>
<dbReference type="InterPro" id="IPR008928">
    <property type="entry name" value="6-hairpin_glycosidase_sf"/>
</dbReference>
<evidence type="ECO:0000256" key="1">
    <source>
        <dbReference type="ARBA" id="ARBA00001445"/>
    </source>
</evidence>
<dbReference type="AlphaFoldDB" id="W0FR43"/>
<dbReference type="EMBL" id="KC246860">
    <property type="protein sequence ID" value="AHF25954.1"/>
    <property type="molecule type" value="Genomic_DNA"/>
</dbReference>
<dbReference type="InterPro" id="IPR016007">
    <property type="entry name" value="Alpha_rhamnosid"/>
</dbReference>
<dbReference type="SUPFAM" id="SSF48208">
    <property type="entry name" value="Six-hairpin glycosidases"/>
    <property type="match status" value="1"/>
</dbReference>
<dbReference type="Pfam" id="PF17390">
    <property type="entry name" value="Bac_rhamnosid_C"/>
    <property type="match status" value="1"/>
</dbReference>
<evidence type="ECO:0000259" key="4">
    <source>
        <dbReference type="Pfam" id="PF05592"/>
    </source>
</evidence>
<feature type="domain" description="Alpha-L-rhamnosidase six-hairpin glycosidase" evidence="6">
    <location>
        <begin position="314"/>
        <end position="647"/>
    </location>
</feature>
<proteinExistence type="predicted"/>
<feature type="domain" description="Bacterial alpha-L-rhamnosidase N-terminal" evidence="5">
    <location>
        <begin position="39"/>
        <end position="193"/>
    </location>
</feature>
<evidence type="ECO:0000256" key="2">
    <source>
        <dbReference type="ARBA" id="ARBA00012652"/>
    </source>
</evidence>
<dbReference type="InterPro" id="IPR012341">
    <property type="entry name" value="6hp_glycosidase-like_sf"/>
</dbReference>
<dbReference type="PANTHER" id="PTHR33307">
    <property type="entry name" value="ALPHA-RHAMNOSIDASE (EUROFUNG)"/>
    <property type="match status" value="1"/>
</dbReference>
<dbReference type="InterPro" id="IPR035396">
    <property type="entry name" value="Bac_rhamnosid6H"/>
</dbReference>
<dbReference type="InterPro" id="IPR013737">
    <property type="entry name" value="Bac_rhamnosid_N"/>
</dbReference>
<dbReference type="InterPro" id="IPR008902">
    <property type="entry name" value="Rhamnosid_concanavalin"/>
</dbReference>
<evidence type="ECO:0000313" key="8">
    <source>
        <dbReference type="EMBL" id="AHF25954.1"/>
    </source>
</evidence>
<sequence>MKSSEEVDQMEIKNSSWITVSQSTGDVCPAFRRQWTAPKTIKNAELEITALGVYEARINGQRVSGYVLAPGWTSYDHRLQVQTYDVTALLQRENDLRVTIGRGWFRSPMPGWLNSGDKQRRVAQPCGLIASLRIAYSDGTEERIITDETWQWANSRVLFSEIYDGEICDARIEPTDWQPVKLLEWSKEILIPQEGEEIRETERIAAKRIFKTPQDDTVVDFGQEVTGYVEITLNAHAGDEVLLDHAEVQDKDGNWYNENYRSAKARAKYICRDGQQTWHPELTFFGFRYIRLLSWPGEAKPENFTAIAVHSHMKRTGWLKSGNAELNQLFSNIVWGQRGNFLDVPTDCPQRDERLGWTGDAQVFIKTASYLFDTERFFKKWLHDLAADQRESGEVGQVIPDLMPEGDSSSAWGDASTICPWQVYQTYGDQAVLADQFDSMCKWVDYITSATKMPNLWIDHFHFGDWLGLDAPSGSYKGSSREDFIASAFYAHSTALVVKAGKLLGKDVSAYEKLHGDIVAAFRNTFPEYKTQTEHVLAVHFGLAENPQKTADALAKMVKADGIQLRTGFVGTPYILHVLSNYGYADLAWSLVLRREYPGWLYPVTKGATTIWEHWDGIHEDGSFWSADMNSFNHYSYGAVADWMFEQAAGIRHAENKPGFEELIYTPHPDKRLGWLQTRLDTRHGTVSALWVCQEDGIRYELETPVRTKICLHGKETWVNPGEYTFWTEK</sequence>
<dbReference type="PANTHER" id="PTHR33307:SF6">
    <property type="entry name" value="ALPHA-RHAMNOSIDASE (EUROFUNG)-RELATED"/>
    <property type="match status" value="1"/>
</dbReference>
<dbReference type="Pfam" id="PF08531">
    <property type="entry name" value="Bac_rhamnosid_N"/>
    <property type="match status" value="1"/>
</dbReference>
<dbReference type="GO" id="GO:0005975">
    <property type="term" value="P:carbohydrate metabolic process"/>
    <property type="evidence" value="ECO:0007669"/>
    <property type="project" value="InterPro"/>
</dbReference>
<name>W0FR43_9BACT</name>
<organism evidence="8">
    <name type="scientific">uncultured bacterium Contigcl_1556</name>
    <dbReference type="NCBI Taxonomy" id="1393652"/>
    <lineage>
        <taxon>Bacteria</taxon>
        <taxon>environmental samples</taxon>
    </lineage>
</organism>